<dbReference type="EMBL" id="LAZR01008888">
    <property type="protein sequence ID" value="KKM75958.1"/>
    <property type="molecule type" value="Genomic_DNA"/>
</dbReference>
<protein>
    <submittedName>
        <fullName evidence="1">Uncharacterized protein</fullName>
    </submittedName>
</protein>
<evidence type="ECO:0000313" key="1">
    <source>
        <dbReference type="EMBL" id="KKM75958.1"/>
    </source>
</evidence>
<dbReference type="AlphaFoldDB" id="A0A0F9K1V0"/>
<comment type="caution">
    <text evidence="1">The sequence shown here is derived from an EMBL/GenBank/DDBJ whole genome shotgun (WGS) entry which is preliminary data.</text>
</comment>
<reference evidence="1" key="1">
    <citation type="journal article" date="2015" name="Nature">
        <title>Complex archaea that bridge the gap between prokaryotes and eukaryotes.</title>
        <authorList>
            <person name="Spang A."/>
            <person name="Saw J.H."/>
            <person name="Jorgensen S.L."/>
            <person name="Zaremba-Niedzwiedzka K."/>
            <person name="Martijn J."/>
            <person name="Lind A.E."/>
            <person name="van Eijk R."/>
            <person name="Schleper C."/>
            <person name="Guy L."/>
            <person name="Ettema T.J."/>
        </authorList>
    </citation>
    <scope>NUCLEOTIDE SEQUENCE</scope>
</reference>
<organism evidence="1">
    <name type="scientific">marine sediment metagenome</name>
    <dbReference type="NCBI Taxonomy" id="412755"/>
    <lineage>
        <taxon>unclassified sequences</taxon>
        <taxon>metagenomes</taxon>
        <taxon>ecological metagenomes</taxon>
    </lineage>
</organism>
<sequence>MVKKLYSITDWDYHQGKVTFEDLVDEDLNVIVTVCTVAIAKEEYETSSSIPGERATFTKEVLMSSNGPMFFILGEDNIWDIYLDAAHFTVQDIQKALDELSKLTGITYQFTSEPPLSWYAKSEDLREDRINECK</sequence>
<gene>
    <name evidence="1" type="ORF">LCGC14_1384930</name>
</gene>
<accession>A0A0F9K1V0</accession>
<name>A0A0F9K1V0_9ZZZZ</name>
<proteinExistence type="predicted"/>